<sequence length="819" mass="90329">RVVSRTVRQAECMRRPRNSRHRKCKTHVLLLVVHGGHILDTAGGDPSTKSGDVATLTSVLEKVTRAHFKAASEHVMIKLVPCPAVCAEAFSLVSNLNPYSYDESCVSSSVDHLPLAALPLLAIVSPRYQDTVATVIARANQVYHSFLQSEEGQGFTGQVCLMGDCVGGVLCFDALCFSNHQRPTSPNNSSRNNSTESLKVGARCFRECNMTHLMKDSVEARGCSTSLVVNPGHFDFDVTYCFLLGCPLGLVLAMRRTVLPAVQVNQLHPACSQIFNLFYPSDPSASRLEPLLQPLFHKMPPFAISRYQRYPLGEGRSTLIAEAIQDHKHIFLECRQSPGGPAFQPPAETTTEGGGEEGGRRGSATSLGSVTSIFSRSWWGSKRLDYALYCPDVLTAFPTVALPHLFHASYWESTDVAAFVLRQLMRCDCVKTQEADNLDSAPFSPSSPREKWLRRRTHVKLRNVTANHRVNDAIATEDGPQTLVGRFMYGPLDMVTLTGEKVDIFLMTQPQSGHWVHFDTEMTNSSGRVAYTIPKSKKLGLGVYPIKMVVKGDQTSAEAYLTVLPRAMECVVFSIDGSFAASVSIMGSDPKVRPGAVDVVRHWQDLGYLIIYITGRPDMQKQRVVSWLSQHNFPHGMIFFSEGLVHDPLRQKTIFLRNLIQECHIKIISAYGSMKDISVYNMLGLSPSQIYIVGRPSKKYQNQCQFLSDGYAAHLSTLQFGHRARPKKSPSVRMVLRKGSFGLSAKSDFLCKRTHLRRTMSVQQPDPPCTPNPKPERAQSQPESDKDHGGQGTRSGGGAGGGGQVTWGRASMLRGDTTP</sequence>
<accession>A0A674N9Z2</accession>
<dbReference type="Pfam" id="PF02862">
    <property type="entry name" value="DDHD"/>
    <property type="match status" value="2"/>
</dbReference>
<feature type="region of interest" description="Disordered" evidence="13">
    <location>
        <begin position="339"/>
        <end position="364"/>
    </location>
</feature>
<dbReference type="GO" id="GO:0046872">
    <property type="term" value="F:metal ion binding"/>
    <property type="evidence" value="ECO:0007669"/>
    <property type="project" value="UniProtKB-KW"/>
</dbReference>
<evidence type="ECO:0000313" key="15">
    <source>
        <dbReference type="Ensembl" id="ENSTRUP00000070534.1"/>
    </source>
</evidence>
<evidence type="ECO:0000256" key="8">
    <source>
        <dbReference type="ARBA" id="ARBA00059635"/>
    </source>
</evidence>
<dbReference type="Pfam" id="PF24694">
    <property type="entry name" value="LNS2_PITM1-3"/>
    <property type="match status" value="1"/>
</dbReference>
<dbReference type="AlphaFoldDB" id="A0A674N9Z2"/>
<dbReference type="GO" id="GO:0008525">
    <property type="term" value="F:phosphatidylcholine transporter activity"/>
    <property type="evidence" value="ECO:0007669"/>
    <property type="project" value="TreeGrafter"/>
</dbReference>
<feature type="compositionally biased region" description="Gly residues" evidence="13">
    <location>
        <begin position="790"/>
        <end position="805"/>
    </location>
</feature>
<dbReference type="GeneTree" id="ENSGT00940000153849"/>
<dbReference type="GO" id="GO:0005737">
    <property type="term" value="C:cytoplasm"/>
    <property type="evidence" value="ECO:0007669"/>
    <property type="project" value="TreeGrafter"/>
</dbReference>
<dbReference type="InterPro" id="IPR031315">
    <property type="entry name" value="LNS2/PITP"/>
</dbReference>
<dbReference type="PANTHER" id="PTHR10658:SF27">
    <property type="entry name" value="PHOSPHATIDYLINOSITOL TRANSFER PROTEIN BETA ISOFORM"/>
    <property type="match status" value="1"/>
</dbReference>
<dbReference type="InterPro" id="IPR023214">
    <property type="entry name" value="HAD_sf"/>
</dbReference>
<evidence type="ECO:0000256" key="5">
    <source>
        <dbReference type="ARBA" id="ARBA00022837"/>
    </source>
</evidence>
<reference evidence="15" key="2">
    <citation type="submission" date="2025-08" db="UniProtKB">
        <authorList>
            <consortium name="Ensembl"/>
        </authorList>
    </citation>
    <scope>IDENTIFICATION</scope>
</reference>
<feature type="region of interest" description="Disordered" evidence="13">
    <location>
        <begin position="758"/>
        <end position="819"/>
    </location>
</feature>
<feature type="domain" description="DDHD" evidence="14">
    <location>
        <begin position="234"/>
        <end position="426"/>
    </location>
</feature>
<dbReference type="SUPFAM" id="SSF56784">
    <property type="entry name" value="HAD-like"/>
    <property type="match status" value="1"/>
</dbReference>
<proteinExistence type="inferred from homology"/>
<reference evidence="15 16" key="1">
    <citation type="journal article" date="2011" name="Genome Biol. Evol.">
        <title>Integration of the genetic map and genome assembly of fugu facilitates insights into distinct features of genome evolution in teleosts and mammals.</title>
        <authorList>
            <person name="Kai W."/>
            <person name="Kikuchi K."/>
            <person name="Tohari S."/>
            <person name="Chew A.K."/>
            <person name="Tay A."/>
            <person name="Fujiwara A."/>
            <person name="Hosoya S."/>
            <person name="Suetake H."/>
            <person name="Naruse K."/>
            <person name="Brenner S."/>
            <person name="Suzuki Y."/>
            <person name="Venkatesh B."/>
        </authorList>
    </citation>
    <scope>NUCLEOTIDE SEQUENCE [LARGE SCALE GENOMIC DNA]</scope>
</reference>
<dbReference type="FunFam" id="3.40.50.1000:FF:000085">
    <property type="entry name" value="Membrane-associated phosphatidylinositol transfer protein 3"/>
    <property type="match status" value="1"/>
</dbReference>
<evidence type="ECO:0000259" key="14">
    <source>
        <dbReference type="PROSITE" id="PS51043"/>
    </source>
</evidence>
<dbReference type="GO" id="GO:0031210">
    <property type="term" value="F:phosphatidylcholine binding"/>
    <property type="evidence" value="ECO:0007669"/>
    <property type="project" value="TreeGrafter"/>
</dbReference>
<keyword evidence="4" id="KW-0479">Metal-binding</keyword>
<keyword evidence="5" id="KW-0106">Calcium</keyword>
<dbReference type="InterPro" id="IPR036412">
    <property type="entry name" value="HAD-like_sf"/>
</dbReference>
<organism evidence="15 16">
    <name type="scientific">Takifugu rubripes</name>
    <name type="common">Japanese pufferfish</name>
    <name type="synonym">Fugu rubripes</name>
    <dbReference type="NCBI Taxonomy" id="31033"/>
    <lineage>
        <taxon>Eukaryota</taxon>
        <taxon>Metazoa</taxon>
        <taxon>Chordata</taxon>
        <taxon>Craniata</taxon>
        <taxon>Vertebrata</taxon>
        <taxon>Euteleostomi</taxon>
        <taxon>Actinopterygii</taxon>
        <taxon>Neopterygii</taxon>
        <taxon>Teleostei</taxon>
        <taxon>Neoteleostei</taxon>
        <taxon>Acanthomorphata</taxon>
        <taxon>Eupercaria</taxon>
        <taxon>Tetraodontiformes</taxon>
        <taxon>Tetradontoidea</taxon>
        <taxon>Tetraodontidae</taxon>
        <taxon>Takifugu</taxon>
    </lineage>
</organism>
<evidence type="ECO:0000256" key="4">
    <source>
        <dbReference type="ARBA" id="ARBA00022723"/>
    </source>
</evidence>
<dbReference type="SMART" id="SM01127">
    <property type="entry name" value="DDHD"/>
    <property type="match status" value="1"/>
</dbReference>
<evidence type="ECO:0000256" key="3">
    <source>
        <dbReference type="ARBA" id="ARBA00022553"/>
    </source>
</evidence>
<evidence type="ECO:0000313" key="16">
    <source>
        <dbReference type="Proteomes" id="UP000005226"/>
    </source>
</evidence>
<comment type="similarity">
    <text evidence="2">Belongs to the PtdIns transfer protein family. PI transfer class IIA subfamily.</text>
</comment>
<dbReference type="PROSITE" id="PS51043">
    <property type="entry name" value="DDHD"/>
    <property type="match status" value="1"/>
</dbReference>
<comment type="subcellular location">
    <subcellularLocation>
        <location evidence="1">Endomembrane system</location>
        <topology evidence="1">Peripheral membrane protein</topology>
    </subcellularLocation>
</comment>
<keyword evidence="6" id="KW-0446">Lipid-binding</keyword>
<dbReference type="InterPro" id="IPR001666">
    <property type="entry name" value="PI_transfer"/>
</dbReference>
<keyword evidence="16" id="KW-1185">Reference proteome</keyword>
<keyword evidence="3" id="KW-0597">Phosphoprotein</keyword>
<evidence type="ECO:0000256" key="2">
    <source>
        <dbReference type="ARBA" id="ARBA00010316"/>
    </source>
</evidence>
<dbReference type="SMART" id="SM00775">
    <property type="entry name" value="LNS2"/>
    <property type="match status" value="1"/>
</dbReference>
<evidence type="ECO:0000256" key="6">
    <source>
        <dbReference type="ARBA" id="ARBA00023121"/>
    </source>
</evidence>
<evidence type="ECO:0000256" key="11">
    <source>
        <dbReference type="ARBA" id="ARBA00075284"/>
    </source>
</evidence>
<dbReference type="Pfam" id="PF24695">
    <property type="entry name" value="PITM1-3"/>
    <property type="match status" value="1"/>
</dbReference>
<dbReference type="InterPro" id="IPR004177">
    <property type="entry name" value="DDHD_dom"/>
</dbReference>
<dbReference type="Ensembl" id="ENSTRUT00000060003.1">
    <property type="protein sequence ID" value="ENSTRUP00000070534.1"/>
    <property type="gene ID" value="ENSTRUG00000001051.3"/>
</dbReference>
<comment type="subunit">
    <text evidence="9">Interacts with PTK2B via its C-terminus.</text>
</comment>
<evidence type="ECO:0000256" key="1">
    <source>
        <dbReference type="ARBA" id="ARBA00004184"/>
    </source>
</evidence>
<dbReference type="PANTHER" id="PTHR10658">
    <property type="entry name" value="PHOSPHATIDYLINOSITOL TRANSFER PROTEIN"/>
    <property type="match status" value="1"/>
</dbReference>
<evidence type="ECO:0000256" key="10">
    <source>
        <dbReference type="ARBA" id="ARBA00067420"/>
    </source>
</evidence>
<keyword evidence="7" id="KW-0472">Membrane</keyword>
<evidence type="ECO:0000256" key="7">
    <source>
        <dbReference type="ARBA" id="ARBA00023136"/>
    </source>
</evidence>
<dbReference type="GO" id="GO:0008526">
    <property type="term" value="F:phosphatidylinositol transfer activity"/>
    <property type="evidence" value="ECO:0007669"/>
    <property type="project" value="TreeGrafter"/>
</dbReference>
<dbReference type="Proteomes" id="UP000005226">
    <property type="component" value="Chromosome 11"/>
</dbReference>
<evidence type="ECO:0000256" key="13">
    <source>
        <dbReference type="SAM" id="MobiDB-lite"/>
    </source>
</evidence>
<name>A0A674N9Z2_TAKRU</name>
<reference evidence="15" key="3">
    <citation type="submission" date="2025-09" db="UniProtKB">
        <authorList>
            <consortium name="Ensembl"/>
        </authorList>
    </citation>
    <scope>IDENTIFICATION</scope>
</reference>
<evidence type="ECO:0000256" key="9">
    <source>
        <dbReference type="ARBA" id="ARBA00065401"/>
    </source>
</evidence>
<gene>
    <name evidence="15" type="primary">pitpnm3</name>
</gene>
<protein>
    <recommendedName>
        <fullName evidence="10">Membrane-associated phosphatidylinositol transfer protein 3</fullName>
    </recommendedName>
    <alternativeName>
        <fullName evidence="12">Phosphatidylinositol transfer protein, membrane-associated 3</fullName>
    </alternativeName>
    <alternativeName>
        <fullName evidence="11">Pyk2 N-terminal domain-interacting receptor 1</fullName>
    </alternativeName>
</protein>
<comment type="function">
    <text evidence="8">Catalyzes the transfer of phosphatidylinositol and phosphatidylcholine between membranes (in vitro). Binds calcium ions.</text>
</comment>
<dbReference type="GO" id="GO:0012505">
    <property type="term" value="C:endomembrane system"/>
    <property type="evidence" value="ECO:0007669"/>
    <property type="project" value="UniProtKB-SubCell"/>
</dbReference>
<dbReference type="GO" id="GO:0035091">
    <property type="term" value="F:phosphatidylinositol binding"/>
    <property type="evidence" value="ECO:0007669"/>
    <property type="project" value="TreeGrafter"/>
</dbReference>
<evidence type="ECO:0000256" key="12">
    <source>
        <dbReference type="ARBA" id="ARBA00076348"/>
    </source>
</evidence>
<dbReference type="Gene3D" id="3.40.50.1000">
    <property type="entry name" value="HAD superfamily/HAD-like"/>
    <property type="match status" value="1"/>
</dbReference>